<reference evidence="1 2" key="1">
    <citation type="journal article" date="2022" name="bioRxiv">
        <title>The genome of the oomycete Peronosclerospora sorghi, a cosmopolitan pathogen of maize and sorghum, is inflated with dispersed pseudogenes.</title>
        <authorList>
            <person name="Fletcher K."/>
            <person name="Martin F."/>
            <person name="Isakeit T."/>
            <person name="Cavanaugh K."/>
            <person name="Magill C."/>
            <person name="Michelmore R."/>
        </authorList>
    </citation>
    <scope>NUCLEOTIDE SEQUENCE [LARGE SCALE GENOMIC DNA]</scope>
    <source>
        <strain evidence="1">P6</strain>
    </source>
</reference>
<name>A0ACC0VXK0_9STRA</name>
<protein>
    <submittedName>
        <fullName evidence="1">Uncharacterized protein</fullName>
    </submittedName>
</protein>
<proteinExistence type="predicted"/>
<organism evidence="1 2">
    <name type="scientific">Peronosclerospora sorghi</name>
    <dbReference type="NCBI Taxonomy" id="230839"/>
    <lineage>
        <taxon>Eukaryota</taxon>
        <taxon>Sar</taxon>
        <taxon>Stramenopiles</taxon>
        <taxon>Oomycota</taxon>
        <taxon>Peronosporomycetes</taxon>
        <taxon>Peronosporales</taxon>
        <taxon>Peronosporaceae</taxon>
        <taxon>Peronosclerospora</taxon>
    </lineage>
</organism>
<accession>A0ACC0VXK0</accession>
<dbReference type="Proteomes" id="UP001163321">
    <property type="component" value="Chromosome 6"/>
</dbReference>
<evidence type="ECO:0000313" key="2">
    <source>
        <dbReference type="Proteomes" id="UP001163321"/>
    </source>
</evidence>
<sequence>MGIKVLGVFVTILFVMGTPVVSADDMATNSSLSDASPSSETSANETVLQLLEDVQTAVADDPALTKMFNISNASELSDDALATRLRGLLNETLSDSSMSSASSDASKHSGSRDMLRSGSGDGKPNAGTRTTGSRSLVLITVAALVFWGGV</sequence>
<evidence type="ECO:0000313" key="1">
    <source>
        <dbReference type="EMBL" id="KAI9910573.1"/>
    </source>
</evidence>
<dbReference type="EMBL" id="CM047585">
    <property type="protein sequence ID" value="KAI9910573.1"/>
    <property type="molecule type" value="Genomic_DNA"/>
</dbReference>
<comment type="caution">
    <text evidence="1">The sequence shown here is derived from an EMBL/GenBank/DDBJ whole genome shotgun (WGS) entry which is preliminary data.</text>
</comment>
<gene>
    <name evidence="1" type="ORF">PsorP6_010340</name>
</gene>
<keyword evidence="2" id="KW-1185">Reference proteome</keyword>